<dbReference type="GO" id="GO:0006508">
    <property type="term" value="P:proteolysis"/>
    <property type="evidence" value="ECO:0007669"/>
    <property type="project" value="UniProtKB-KW"/>
</dbReference>
<comment type="similarity">
    <text evidence="1 8">Belongs to the SOS response-associated peptidase family.</text>
</comment>
<sequence length="206" mass="22592">MCNLYRMTKTPDEVAGWFDAVNEAAGSNVGGEVYPGYPGLVVAGGAVTQMGWGFPLQRKGASGQPLKPKPVNNARTDKIDGFFWKSSFQKRRCLIPLTGWAEAEGPKGAMTRTWMGMPGTDLFAAAGIWRTSDEWGDGYSMIMTEAAGTAAEVHSRMPVLLAPETYETWLTGEPEAALRLCRPWNDRLLIDRTDEPWSRSSQASLL</sequence>
<dbReference type="GO" id="GO:0106300">
    <property type="term" value="P:protein-DNA covalent cross-linking repair"/>
    <property type="evidence" value="ECO:0007669"/>
    <property type="project" value="InterPro"/>
</dbReference>
<dbReference type="Proteomes" id="UP000471435">
    <property type="component" value="Unassembled WGS sequence"/>
</dbReference>
<comment type="caution">
    <text evidence="9">The sequence shown here is derived from an EMBL/GenBank/DDBJ whole genome shotgun (WGS) entry which is preliminary data.</text>
</comment>
<keyword evidence="6" id="KW-0238">DNA-binding</keyword>
<dbReference type="InterPro" id="IPR003738">
    <property type="entry name" value="SRAP"/>
</dbReference>
<evidence type="ECO:0000256" key="7">
    <source>
        <dbReference type="ARBA" id="ARBA00023239"/>
    </source>
</evidence>
<dbReference type="InterPro" id="IPR036590">
    <property type="entry name" value="SRAP-like"/>
</dbReference>
<accession>A0A6I4UYF5</accession>
<dbReference type="OrthoDB" id="9782620at2"/>
<reference evidence="9 10" key="1">
    <citation type="submission" date="2019-12" db="EMBL/GenBank/DDBJ databases">
        <title>Genomic-based taxomic classification of the family Erythrobacteraceae.</title>
        <authorList>
            <person name="Xu L."/>
        </authorList>
    </citation>
    <scope>NUCLEOTIDE SEQUENCE [LARGE SCALE GENOMIC DNA]</scope>
    <source>
        <strain evidence="9 10">SW-109</strain>
    </source>
</reference>
<evidence type="ECO:0000313" key="9">
    <source>
        <dbReference type="EMBL" id="MXP46989.1"/>
    </source>
</evidence>
<dbReference type="SUPFAM" id="SSF143081">
    <property type="entry name" value="BB1717-like"/>
    <property type="match status" value="1"/>
</dbReference>
<keyword evidence="7" id="KW-0456">Lyase</keyword>
<evidence type="ECO:0000256" key="5">
    <source>
        <dbReference type="ARBA" id="ARBA00023124"/>
    </source>
</evidence>
<evidence type="ECO:0000256" key="3">
    <source>
        <dbReference type="ARBA" id="ARBA00022763"/>
    </source>
</evidence>
<name>A0A6I4UYF5_9SPHN</name>
<dbReference type="EC" id="3.4.-.-" evidence="8"/>
<evidence type="ECO:0000256" key="1">
    <source>
        <dbReference type="ARBA" id="ARBA00008136"/>
    </source>
</evidence>
<keyword evidence="10" id="KW-1185">Reference proteome</keyword>
<dbReference type="Gene3D" id="3.90.1680.10">
    <property type="entry name" value="SOS response associated peptidase-like"/>
    <property type="match status" value="1"/>
</dbReference>
<gene>
    <name evidence="9" type="ORF">GRI43_06260</name>
</gene>
<dbReference type="PANTHER" id="PTHR13604">
    <property type="entry name" value="DC12-RELATED"/>
    <property type="match status" value="1"/>
</dbReference>
<organism evidence="9 10">
    <name type="scientific">Pontixanthobacter luteolus</name>
    <dbReference type="NCBI Taxonomy" id="295089"/>
    <lineage>
        <taxon>Bacteria</taxon>
        <taxon>Pseudomonadati</taxon>
        <taxon>Pseudomonadota</taxon>
        <taxon>Alphaproteobacteria</taxon>
        <taxon>Sphingomonadales</taxon>
        <taxon>Erythrobacteraceae</taxon>
        <taxon>Pontixanthobacter</taxon>
    </lineage>
</organism>
<keyword evidence="4 8" id="KW-0378">Hydrolase</keyword>
<dbReference type="GO" id="GO:0016829">
    <property type="term" value="F:lyase activity"/>
    <property type="evidence" value="ECO:0007669"/>
    <property type="project" value="UniProtKB-KW"/>
</dbReference>
<protein>
    <recommendedName>
        <fullName evidence="8">Abasic site processing protein</fullName>
        <ecNumber evidence="8">3.4.-.-</ecNumber>
    </recommendedName>
</protein>
<evidence type="ECO:0000256" key="6">
    <source>
        <dbReference type="ARBA" id="ARBA00023125"/>
    </source>
</evidence>
<dbReference type="EMBL" id="WTYP01000001">
    <property type="protein sequence ID" value="MXP46989.1"/>
    <property type="molecule type" value="Genomic_DNA"/>
</dbReference>
<keyword evidence="2 8" id="KW-0645">Protease</keyword>
<evidence type="ECO:0000256" key="2">
    <source>
        <dbReference type="ARBA" id="ARBA00022670"/>
    </source>
</evidence>
<evidence type="ECO:0000256" key="8">
    <source>
        <dbReference type="RuleBase" id="RU364100"/>
    </source>
</evidence>
<keyword evidence="5" id="KW-0190">Covalent protein-DNA linkage</keyword>
<dbReference type="GO" id="GO:0008233">
    <property type="term" value="F:peptidase activity"/>
    <property type="evidence" value="ECO:0007669"/>
    <property type="project" value="UniProtKB-KW"/>
</dbReference>
<dbReference type="AlphaFoldDB" id="A0A6I4UYF5"/>
<dbReference type="PANTHER" id="PTHR13604:SF0">
    <property type="entry name" value="ABASIC SITE PROCESSING PROTEIN HMCES"/>
    <property type="match status" value="1"/>
</dbReference>
<evidence type="ECO:0000313" key="10">
    <source>
        <dbReference type="Proteomes" id="UP000471435"/>
    </source>
</evidence>
<dbReference type="RefSeq" id="WP_160730161.1">
    <property type="nucleotide sequence ID" value="NZ_WTYP01000001.1"/>
</dbReference>
<evidence type="ECO:0000256" key="4">
    <source>
        <dbReference type="ARBA" id="ARBA00022801"/>
    </source>
</evidence>
<dbReference type="GO" id="GO:0003697">
    <property type="term" value="F:single-stranded DNA binding"/>
    <property type="evidence" value="ECO:0007669"/>
    <property type="project" value="InterPro"/>
</dbReference>
<dbReference type="Pfam" id="PF02586">
    <property type="entry name" value="SRAP"/>
    <property type="match status" value="1"/>
</dbReference>
<keyword evidence="3" id="KW-0227">DNA damage</keyword>
<proteinExistence type="inferred from homology"/>